<dbReference type="GO" id="GO:0004462">
    <property type="term" value="F:lactoylglutathione lyase activity"/>
    <property type="evidence" value="ECO:0000318"/>
    <property type="project" value="GO_Central"/>
</dbReference>
<dbReference type="PANTHER" id="PTHR46036:SF5">
    <property type="entry name" value="LACTOYLGLUTATHIONE LYASE"/>
    <property type="match status" value="1"/>
</dbReference>
<dbReference type="EnsemblPlants" id="Pp3c4_4180V3.1">
    <property type="protein sequence ID" value="Pp3c4_4180V3.1"/>
    <property type="gene ID" value="Pp3c4_4180"/>
</dbReference>
<reference evidence="2 4" key="1">
    <citation type="journal article" date="2008" name="Science">
        <title>The Physcomitrella genome reveals evolutionary insights into the conquest of land by plants.</title>
        <authorList>
            <person name="Rensing S."/>
            <person name="Lang D."/>
            <person name="Zimmer A."/>
            <person name="Terry A."/>
            <person name="Salamov A."/>
            <person name="Shapiro H."/>
            <person name="Nishiyama T."/>
            <person name="Perroud P.-F."/>
            <person name="Lindquist E."/>
            <person name="Kamisugi Y."/>
            <person name="Tanahashi T."/>
            <person name="Sakakibara K."/>
            <person name="Fujita T."/>
            <person name="Oishi K."/>
            <person name="Shin-I T."/>
            <person name="Kuroki Y."/>
            <person name="Toyoda A."/>
            <person name="Suzuki Y."/>
            <person name="Hashimoto A."/>
            <person name="Yamaguchi K."/>
            <person name="Sugano A."/>
            <person name="Kohara Y."/>
            <person name="Fujiyama A."/>
            <person name="Anterola A."/>
            <person name="Aoki S."/>
            <person name="Ashton N."/>
            <person name="Barbazuk W.B."/>
            <person name="Barker E."/>
            <person name="Bennetzen J."/>
            <person name="Bezanilla M."/>
            <person name="Blankenship R."/>
            <person name="Cho S.H."/>
            <person name="Dutcher S."/>
            <person name="Estelle M."/>
            <person name="Fawcett J.A."/>
            <person name="Gundlach H."/>
            <person name="Hanada K."/>
            <person name="Heyl A."/>
            <person name="Hicks K.A."/>
            <person name="Hugh J."/>
            <person name="Lohr M."/>
            <person name="Mayer K."/>
            <person name="Melkozernov A."/>
            <person name="Murata T."/>
            <person name="Nelson D."/>
            <person name="Pils B."/>
            <person name="Prigge M."/>
            <person name="Reiss B."/>
            <person name="Renner T."/>
            <person name="Rombauts S."/>
            <person name="Rushton P."/>
            <person name="Sanderfoot A."/>
            <person name="Schween G."/>
            <person name="Shiu S.-H."/>
            <person name="Stueber K."/>
            <person name="Theodoulou F.L."/>
            <person name="Tu H."/>
            <person name="Van de Peer Y."/>
            <person name="Verrier P.J."/>
            <person name="Waters E."/>
            <person name="Wood A."/>
            <person name="Yang L."/>
            <person name="Cove D."/>
            <person name="Cuming A."/>
            <person name="Hasebe M."/>
            <person name="Lucas S."/>
            <person name="Mishler D.B."/>
            <person name="Reski R."/>
            <person name="Grigoriev I."/>
            <person name="Quatrano R.S."/>
            <person name="Boore J.L."/>
        </authorList>
    </citation>
    <scope>NUCLEOTIDE SEQUENCE [LARGE SCALE GENOMIC DNA]</scope>
    <source>
        <strain evidence="3 4">cv. Gransden 2004</strain>
    </source>
</reference>
<dbReference type="InterPro" id="IPR029068">
    <property type="entry name" value="Glyas_Bleomycin-R_OHBP_Dase"/>
</dbReference>
<dbReference type="Pfam" id="PF00903">
    <property type="entry name" value="Glyoxalase"/>
    <property type="match status" value="2"/>
</dbReference>
<dbReference type="GO" id="GO:0019243">
    <property type="term" value="P:methylglyoxal catabolic process to D-lactate via S-lactoyl-glutathione"/>
    <property type="evidence" value="ECO:0000318"/>
    <property type="project" value="GO_Central"/>
</dbReference>
<dbReference type="InterPro" id="IPR037523">
    <property type="entry name" value="VOC_core"/>
</dbReference>
<dbReference type="Proteomes" id="UP000006727">
    <property type="component" value="Chromosome 4"/>
</dbReference>
<reference evidence="2 4" key="2">
    <citation type="journal article" date="2018" name="Plant J.">
        <title>The Physcomitrella patens chromosome-scale assembly reveals moss genome structure and evolution.</title>
        <authorList>
            <person name="Lang D."/>
            <person name="Ullrich K.K."/>
            <person name="Murat F."/>
            <person name="Fuchs J."/>
            <person name="Jenkins J."/>
            <person name="Haas F.B."/>
            <person name="Piednoel M."/>
            <person name="Gundlach H."/>
            <person name="Van Bel M."/>
            <person name="Meyberg R."/>
            <person name="Vives C."/>
            <person name="Morata J."/>
            <person name="Symeonidi A."/>
            <person name="Hiss M."/>
            <person name="Muchero W."/>
            <person name="Kamisugi Y."/>
            <person name="Saleh O."/>
            <person name="Blanc G."/>
            <person name="Decker E.L."/>
            <person name="van Gessel N."/>
            <person name="Grimwood J."/>
            <person name="Hayes R.D."/>
            <person name="Graham S.W."/>
            <person name="Gunter L.E."/>
            <person name="McDaniel S.F."/>
            <person name="Hoernstein S.N.W."/>
            <person name="Larsson A."/>
            <person name="Li F.W."/>
            <person name="Perroud P.F."/>
            <person name="Phillips J."/>
            <person name="Ranjan P."/>
            <person name="Rokshar D.S."/>
            <person name="Rothfels C.J."/>
            <person name="Schneider L."/>
            <person name="Shu S."/>
            <person name="Stevenson D.W."/>
            <person name="Thummler F."/>
            <person name="Tillich M."/>
            <person name="Villarreal Aguilar J.C."/>
            <person name="Widiez T."/>
            <person name="Wong G.K."/>
            <person name="Wymore A."/>
            <person name="Zhang Y."/>
            <person name="Zimmer A.D."/>
            <person name="Quatrano R.S."/>
            <person name="Mayer K.F.X."/>
            <person name="Goodstein D."/>
            <person name="Casacuberta J.M."/>
            <person name="Vandepoele K."/>
            <person name="Reski R."/>
            <person name="Cuming A.C."/>
            <person name="Tuskan G.A."/>
            <person name="Maumus F."/>
            <person name="Salse J."/>
            <person name="Schmutz J."/>
            <person name="Rensing S.A."/>
        </authorList>
    </citation>
    <scope>NUCLEOTIDE SEQUENCE [LARGE SCALE GENOMIC DNA]</scope>
    <source>
        <strain evidence="3 4">cv. Gransden 2004</strain>
    </source>
</reference>
<sequence length="270" mass="30821">MKCLASLKERNTNLGNWPREDNRHLLHVVYNVGNMEISTKWYQECLGMSILRKRDFPDEKYTNVFVGYDYGVTKFDNGDAFGHFGIAVPNLQKTLDSIKKLGYAAPSSPSEEHCDVFAIVVDPNGYKFKLIQRDSSREPFCQVSLHVGDINHSILYYQDAYGMKLIARKDFPAQKKAFAYLSYDMDKRRSTVLEFEYNYDKTNYSKGNGYAQLAIGTEDIYKTYEACEIIDGGQTVTIPTTSPNTNTKIYAVIDPDGWRTVEFLSHTALI</sequence>
<proteinExistence type="predicted"/>
<dbReference type="AlphaFoldDB" id="A0A2K1KM64"/>
<protein>
    <recommendedName>
        <fullName evidence="1">VOC domain-containing protein</fullName>
    </recommendedName>
</protein>
<evidence type="ECO:0000313" key="4">
    <source>
        <dbReference type="Proteomes" id="UP000006727"/>
    </source>
</evidence>
<dbReference type="InterPro" id="IPR004360">
    <property type="entry name" value="Glyas_Fos-R_dOase_dom"/>
</dbReference>
<dbReference type="PROSITE" id="PS51819">
    <property type="entry name" value="VOC"/>
    <property type="match status" value="2"/>
</dbReference>
<evidence type="ECO:0000313" key="3">
    <source>
        <dbReference type="EnsemblPlants" id="Pp3c4_4180V3.1"/>
    </source>
</evidence>
<dbReference type="STRING" id="3218.A0A2K1KM64"/>
<dbReference type="SUPFAM" id="SSF54593">
    <property type="entry name" value="Glyoxalase/Bleomycin resistance protein/Dihydroxybiphenyl dioxygenase"/>
    <property type="match status" value="2"/>
</dbReference>
<accession>A0A2K1KM64</accession>
<dbReference type="EMBL" id="ABEU02000004">
    <property type="protein sequence ID" value="PNR54859.1"/>
    <property type="molecule type" value="Genomic_DNA"/>
</dbReference>
<feature type="domain" description="VOC" evidence="1">
    <location>
        <begin position="139"/>
        <end position="265"/>
    </location>
</feature>
<name>A0A2K1KM64_PHYPA</name>
<dbReference type="InParanoid" id="A0A2K1KM64"/>
<dbReference type="Gene3D" id="3.10.180.10">
    <property type="entry name" value="2,3-Dihydroxybiphenyl 1,2-Dioxygenase, domain 1"/>
    <property type="match status" value="2"/>
</dbReference>
<reference evidence="3" key="3">
    <citation type="submission" date="2020-12" db="UniProtKB">
        <authorList>
            <consortium name="EnsemblPlants"/>
        </authorList>
    </citation>
    <scope>IDENTIFICATION</scope>
</reference>
<evidence type="ECO:0000313" key="2">
    <source>
        <dbReference type="EMBL" id="PNR54859.1"/>
    </source>
</evidence>
<feature type="domain" description="VOC" evidence="1">
    <location>
        <begin position="24"/>
        <end position="133"/>
    </location>
</feature>
<dbReference type="PANTHER" id="PTHR46036">
    <property type="entry name" value="LACTOYLGLUTATHIONE LYASE"/>
    <property type="match status" value="1"/>
</dbReference>
<gene>
    <name evidence="2" type="ORF">PHYPA_005752</name>
</gene>
<evidence type="ECO:0000259" key="1">
    <source>
        <dbReference type="PROSITE" id="PS51819"/>
    </source>
</evidence>
<organism evidence="2">
    <name type="scientific">Physcomitrium patens</name>
    <name type="common">Spreading-leaved earth moss</name>
    <name type="synonym">Physcomitrella patens</name>
    <dbReference type="NCBI Taxonomy" id="3218"/>
    <lineage>
        <taxon>Eukaryota</taxon>
        <taxon>Viridiplantae</taxon>
        <taxon>Streptophyta</taxon>
        <taxon>Embryophyta</taxon>
        <taxon>Bryophyta</taxon>
        <taxon>Bryophytina</taxon>
        <taxon>Bryopsida</taxon>
        <taxon>Funariidae</taxon>
        <taxon>Funariales</taxon>
        <taxon>Funariaceae</taxon>
        <taxon>Physcomitrium</taxon>
    </lineage>
</organism>
<keyword evidence="4" id="KW-1185">Reference proteome</keyword>
<dbReference type="GO" id="GO:0005737">
    <property type="term" value="C:cytoplasm"/>
    <property type="evidence" value="ECO:0000318"/>
    <property type="project" value="GO_Central"/>
</dbReference>
<dbReference type="Gramene" id="Pp3c4_4180V3.1">
    <property type="protein sequence ID" value="Pp3c4_4180V3.1"/>
    <property type="gene ID" value="Pp3c4_4180"/>
</dbReference>
<dbReference type="PaxDb" id="3218-PP1S273_2V6.1"/>